<evidence type="ECO:0000256" key="6">
    <source>
        <dbReference type="PIRSR" id="PIRSR000097-1"/>
    </source>
</evidence>
<evidence type="ECO:0000256" key="4">
    <source>
        <dbReference type="ARBA" id="ARBA00047534"/>
    </source>
</evidence>
<dbReference type="Proteomes" id="UP000184546">
    <property type="component" value="Unassembled WGS sequence"/>
</dbReference>
<dbReference type="PROSITE" id="PS00798">
    <property type="entry name" value="ALDOKETO_REDUCTASE_1"/>
    <property type="match status" value="1"/>
</dbReference>
<sequence>MTRPTSLPVSFTVQGVTIPALGMSTFPGDATSEKVKDVVYKGLLCGYRHIDTAAAYLNEQEVGEAIEKSELPREEIFVTAKLPQTCHGASDVEGALDHTLKALKLDYVDLYLMHFPHALVKGHKNLPRQEPNGKPMVDHFLSKRYPATWRAMERLVDNGKAKLIGVCNFNILKLKRLLQTARIRPAVNQVELHPYLPQIDLREFCKMEGIHIMAHQPLGGKPSFRDGPHCRHMRPLTDTDIFQLSRKNFRGRAQLILSWIVQQNISVVPRTSRITHLIDNMNLKRLTSDEMLGMAMVSRIVGEFRFSDPRHELGFDIFDENEDQPVMEWFDEPLIKTNPKFLSV</sequence>
<evidence type="ECO:0000313" key="10">
    <source>
        <dbReference type="EMBL" id="OJK00687.1"/>
    </source>
</evidence>
<evidence type="ECO:0000313" key="11">
    <source>
        <dbReference type="Proteomes" id="UP000184546"/>
    </source>
</evidence>
<dbReference type="InterPro" id="IPR018170">
    <property type="entry name" value="Aldo/ket_reductase_CS"/>
</dbReference>
<reference evidence="11" key="1">
    <citation type="journal article" date="2017" name="Genome Biol.">
        <title>Comparative genomics reveals high biological diversity and specific adaptations in the industrially and medically important fungal genus Aspergillus.</title>
        <authorList>
            <person name="de Vries R.P."/>
            <person name="Riley R."/>
            <person name="Wiebenga A."/>
            <person name="Aguilar-Osorio G."/>
            <person name="Amillis S."/>
            <person name="Uchima C.A."/>
            <person name="Anderluh G."/>
            <person name="Asadollahi M."/>
            <person name="Askin M."/>
            <person name="Barry K."/>
            <person name="Battaglia E."/>
            <person name="Bayram O."/>
            <person name="Benocci T."/>
            <person name="Braus-Stromeyer S.A."/>
            <person name="Caldana C."/>
            <person name="Canovas D."/>
            <person name="Cerqueira G.C."/>
            <person name="Chen F."/>
            <person name="Chen W."/>
            <person name="Choi C."/>
            <person name="Clum A."/>
            <person name="Dos Santos R.A."/>
            <person name="Damasio A.R."/>
            <person name="Diallinas G."/>
            <person name="Emri T."/>
            <person name="Fekete E."/>
            <person name="Flipphi M."/>
            <person name="Freyberg S."/>
            <person name="Gallo A."/>
            <person name="Gournas C."/>
            <person name="Habgood R."/>
            <person name="Hainaut M."/>
            <person name="Harispe M.L."/>
            <person name="Henrissat B."/>
            <person name="Hilden K.S."/>
            <person name="Hope R."/>
            <person name="Hossain A."/>
            <person name="Karabika E."/>
            <person name="Karaffa L."/>
            <person name="Karanyi Z."/>
            <person name="Krasevec N."/>
            <person name="Kuo A."/>
            <person name="Kusch H."/>
            <person name="LaButti K."/>
            <person name="Lagendijk E.L."/>
            <person name="Lapidus A."/>
            <person name="Levasseur A."/>
            <person name="Lindquist E."/>
            <person name="Lipzen A."/>
            <person name="Logrieco A.F."/>
            <person name="MacCabe A."/>
            <person name="Maekelae M.R."/>
            <person name="Malavazi I."/>
            <person name="Melin P."/>
            <person name="Meyer V."/>
            <person name="Mielnichuk N."/>
            <person name="Miskei M."/>
            <person name="Molnar A.P."/>
            <person name="Mule G."/>
            <person name="Ngan C.Y."/>
            <person name="Orejas M."/>
            <person name="Orosz E."/>
            <person name="Ouedraogo J.P."/>
            <person name="Overkamp K.M."/>
            <person name="Park H.-S."/>
            <person name="Perrone G."/>
            <person name="Piumi F."/>
            <person name="Punt P.J."/>
            <person name="Ram A.F."/>
            <person name="Ramon A."/>
            <person name="Rauscher S."/>
            <person name="Record E."/>
            <person name="Riano-Pachon D.M."/>
            <person name="Robert V."/>
            <person name="Roehrig J."/>
            <person name="Ruller R."/>
            <person name="Salamov A."/>
            <person name="Salih N.S."/>
            <person name="Samson R.A."/>
            <person name="Sandor E."/>
            <person name="Sanguinetti M."/>
            <person name="Schuetze T."/>
            <person name="Sepcic K."/>
            <person name="Shelest E."/>
            <person name="Sherlock G."/>
            <person name="Sophianopoulou V."/>
            <person name="Squina F.M."/>
            <person name="Sun H."/>
            <person name="Susca A."/>
            <person name="Todd R.B."/>
            <person name="Tsang A."/>
            <person name="Unkles S.E."/>
            <person name="van de Wiele N."/>
            <person name="van Rossen-Uffink D."/>
            <person name="Oliveira J.V."/>
            <person name="Vesth T.C."/>
            <person name="Visser J."/>
            <person name="Yu J.-H."/>
            <person name="Zhou M."/>
            <person name="Andersen M.R."/>
            <person name="Archer D.B."/>
            <person name="Baker S.E."/>
            <person name="Benoit I."/>
            <person name="Brakhage A.A."/>
            <person name="Braus G.H."/>
            <person name="Fischer R."/>
            <person name="Frisvad J.C."/>
            <person name="Goldman G.H."/>
            <person name="Houbraken J."/>
            <person name="Oakley B."/>
            <person name="Pocsi I."/>
            <person name="Scazzocchio C."/>
            <person name="Seiboth B."/>
            <person name="vanKuyk P.A."/>
            <person name="Wortman J."/>
            <person name="Dyer P.S."/>
            <person name="Grigoriev I.V."/>
        </authorList>
    </citation>
    <scope>NUCLEOTIDE SEQUENCE [LARGE SCALE GENOMIC DNA]</scope>
    <source>
        <strain evidence="11">ATCC 16872 / CBS 172.66 / WB 5094</strain>
    </source>
</reference>
<comment type="catalytic activity">
    <reaction evidence="5">
        <text>xylitol + NAD(+) = D-xylose + NADH + H(+)</text>
        <dbReference type="Rhea" id="RHEA:27441"/>
        <dbReference type="ChEBI" id="CHEBI:15378"/>
        <dbReference type="ChEBI" id="CHEBI:17151"/>
        <dbReference type="ChEBI" id="CHEBI:53455"/>
        <dbReference type="ChEBI" id="CHEBI:57540"/>
        <dbReference type="ChEBI" id="CHEBI:57945"/>
        <dbReference type="EC" id="1.1.1.307"/>
    </reaction>
</comment>
<protein>
    <recommendedName>
        <fullName evidence="1">D-xylose reductase [NAD(P)H]</fullName>
        <ecNumber evidence="1">1.1.1.307</ecNumber>
    </recommendedName>
</protein>
<dbReference type="GeneID" id="30974867"/>
<dbReference type="AlphaFoldDB" id="A0A1L9WWR4"/>
<organism evidence="10 11">
    <name type="scientific">Aspergillus aculeatus (strain ATCC 16872 / CBS 172.66 / WB 5094)</name>
    <dbReference type="NCBI Taxonomy" id="690307"/>
    <lineage>
        <taxon>Eukaryota</taxon>
        <taxon>Fungi</taxon>
        <taxon>Dikarya</taxon>
        <taxon>Ascomycota</taxon>
        <taxon>Pezizomycotina</taxon>
        <taxon>Eurotiomycetes</taxon>
        <taxon>Eurotiomycetidae</taxon>
        <taxon>Eurotiales</taxon>
        <taxon>Aspergillaceae</taxon>
        <taxon>Aspergillus</taxon>
        <taxon>Aspergillus subgen. Circumdati</taxon>
    </lineage>
</organism>
<dbReference type="PANTHER" id="PTHR11732">
    <property type="entry name" value="ALDO/KETO REDUCTASE"/>
    <property type="match status" value="1"/>
</dbReference>
<dbReference type="InterPro" id="IPR023210">
    <property type="entry name" value="NADP_OxRdtase_dom"/>
</dbReference>
<dbReference type="VEuPathDB" id="FungiDB:ASPACDRAFT_42178"/>
<gene>
    <name evidence="10" type="ORF">ASPACDRAFT_42178</name>
</gene>
<evidence type="ECO:0000259" key="9">
    <source>
        <dbReference type="Pfam" id="PF00248"/>
    </source>
</evidence>
<accession>A0A1L9WWR4</accession>
<dbReference type="GO" id="GO:0016491">
    <property type="term" value="F:oxidoreductase activity"/>
    <property type="evidence" value="ECO:0007669"/>
    <property type="project" value="UniProtKB-KW"/>
</dbReference>
<dbReference type="SUPFAM" id="SSF51430">
    <property type="entry name" value="NAD(P)-linked oxidoreductase"/>
    <property type="match status" value="1"/>
</dbReference>
<dbReference type="CDD" id="cd19071">
    <property type="entry name" value="AKR_AKR1-5-like"/>
    <property type="match status" value="1"/>
</dbReference>
<comment type="function">
    <text evidence="3">Catalyzes the initial reaction in the xylose utilization pathway by reducing D-xylose into xylitol. Xylose is a major component of hemicelluloses such as xylan. Most fungi utilize D-xylose via three enzymatic reactions, xylose reductase (XR), xylitol dehydrogenase (XDH), and xylulokinase, to form xylulose 5-phosphate, which enters pentose phosphate pathway.</text>
</comment>
<feature type="domain" description="NADP-dependent oxidoreductase" evidence="9">
    <location>
        <begin position="21"/>
        <end position="291"/>
    </location>
</feature>
<feature type="active site" description="Proton donor" evidence="6">
    <location>
        <position position="56"/>
    </location>
</feature>
<dbReference type="PROSITE" id="PS00062">
    <property type="entry name" value="ALDOKETO_REDUCTASE_2"/>
    <property type="match status" value="1"/>
</dbReference>
<dbReference type="STRING" id="690307.A0A1L9WWR4"/>
<dbReference type="Gene3D" id="3.20.20.100">
    <property type="entry name" value="NADP-dependent oxidoreductase domain"/>
    <property type="match status" value="1"/>
</dbReference>
<dbReference type="EMBL" id="KV878975">
    <property type="protein sequence ID" value="OJK00687.1"/>
    <property type="molecule type" value="Genomic_DNA"/>
</dbReference>
<evidence type="ECO:0000256" key="7">
    <source>
        <dbReference type="PIRSR" id="PIRSR000097-2"/>
    </source>
</evidence>
<dbReference type="EC" id="1.1.1.307" evidence="1"/>
<evidence type="ECO:0000256" key="1">
    <source>
        <dbReference type="ARBA" id="ARBA00012845"/>
    </source>
</evidence>
<proteinExistence type="predicted"/>
<dbReference type="PIRSF" id="PIRSF000097">
    <property type="entry name" value="AKR"/>
    <property type="match status" value="1"/>
</dbReference>
<dbReference type="OMA" id="RRYPETW"/>
<dbReference type="InterPro" id="IPR020471">
    <property type="entry name" value="AKR"/>
</dbReference>
<dbReference type="Pfam" id="PF00248">
    <property type="entry name" value="Aldo_ket_red"/>
    <property type="match status" value="1"/>
</dbReference>
<dbReference type="PRINTS" id="PR00069">
    <property type="entry name" value="ALDKETRDTASE"/>
</dbReference>
<evidence type="ECO:0000256" key="8">
    <source>
        <dbReference type="PIRSR" id="PIRSR000097-3"/>
    </source>
</evidence>
<keyword evidence="2" id="KW-0560">Oxidoreductase</keyword>
<dbReference type="OrthoDB" id="5772781at2759"/>
<feature type="site" description="Lowers pKa of active site Tyr" evidence="8">
    <location>
        <position position="81"/>
    </location>
</feature>
<evidence type="ECO:0000256" key="5">
    <source>
        <dbReference type="ARBA" id="ARBA00049485"/>
    </source>
</evidence>
<evidence type="ECO:0000256" key="3">
    <source>
        <dbReference type="ARBA" id="ARBA00025065"/>
    </source>
</evidence>
<evidence type="ECO:0000256" key="2">
    <source>
        <dbReference type="ARBA" id="ARBA00023002"/>
    </source>
</evidence>
<feature type="binding site" evidence="7">
    <location>
        <position position="114"/>
    </location>
    <ligand>
        <name>substrate</name>
    </ligand>
</feature>
<keyword evidence="11" id="KW-1185">Reference proteome</keyword>
<dbReference type="InterPro" id="IPR036812">
    <property type="entry name" value="NAD(P)_OxRdtase_dom_sf"/>
</dbReference>
<comment type="catalytic activity">
    <reaction evidence="4">
        <text>xylitol + NADP(+) = D-xylose + NADPH + H(+)</text>
        <dbReference type="Rhea" id="RHEA:27445"/>
        <dbReference type="ChEBI" id="CHEBI:15378"/>
        <dbReference type="ChEBI" id="CHEBI:17151"/>
        <dbReference type="ChEBI" id="CHEBI:53455"/>
        <dbReference type="ChEBI" id="CHEBI:57783"/>
        <dbReference type="ChEBI" id="CHEBI:58349"/>
        <dbReference type="EC" id="1.1.1.307"/>
    </reaction>
</comment>
<dbReference type="RefSeq" id="XP_020057026.1">
    <property type="nucleotide sequence ID" value="XM_020201053.1"/>
</dbReference>
<name>A0A1L9WWR4_ASPA1</name>